<feature type="domain" description="HTH marR-type" evidence="4">
    <location>
        <begin position="1"/>
        <end position="143"/>
    </location>
</feature>
<keyword evidence="2" id="KW-0238">DNA-binding</keyword>
<evidence type="ECO:0000256" key="1">
    <source>
        <dbReference type="ARBA" id="ARBA00023015"/>
    </source>
</evidence>
<evidence type="ECO:0000259" key="4">
    <source>
        <dbReference type="PROSITE" id="PS50995"/>
    </source>
</evidence>
<evidence type="ECO:0000313" key="6">
    <source>
        <dbReference type="EMBL" id="RFC83059.1"/>
    </source>
</evidence>
<dbReference type="AlphaFoldDB" id="A0A371YNL4"/>
<dbReference type="OrthoDB" id="8906692at2"/>
<dbReference type="InterPro" id="IPR036388">
    <property type="entry name" value="WH-like_DNA-bd_sf"/>
</dbReference>
<keyword evidence="1" id="KW-0805">Transcription regulation</keyword>
<dbReference type="Gene3D" id="1.10.10.10">
    <property type="entry name" value="Winged helix-like DNA-binding domain superfamily/Winged helix DNA-binding domain"/>
    <property type="match status" value="1"/>
</dbReference>
<dbReference type="Proteomes" id="UP001595455">
    <property type="component" value="Unassembled WGS sequence"/>
</dbReference>
<dbReference type="Proteomes" id="UP000240957">
    <property type="component" value="Unassembled WGS sequence"/>
</dbReference>
<dbReference type="InterPro" id="IPR036390">
    <property type="entry name" value="WH_DNA-bd_sf"/>
</dbReference>
<evidence type="ECO:0000256" key="2">
    <source>
        <dbReference type="ARBA" id="ARBA00023125"/>
    </source>
</evidence>
<proteinExistence type="predicted"/>
<reference evidence="5" key="4">
    <citation type="submission" date="2024-09" db="EMBL/GenBank/DDBJ databases">
        <authorList>
            <person name="Sun Q."/>
            <person name="Mori K."/>
        </authorList>
    </citation>
    <scope>NUCLEOTIDE SEQUENCE</scope>
    <source>
        <strain evidence="5">KCTC 62575</strain>
    </source>
</reference>
<dbReference type="Pfam" id="PF12802">
    <property type="entry name" value="MarR_2"/>
    <property type="match status" value="1"/>
</dbReference>
<dbReference type="PRINTS" id="PR00598">
    <property type="entry name" value="HTHMARR"/>
</dbReference>
<dbReference type="InterPro" id="IPR052067">
    <property type="entry name" value="Metal_resp_HTH_trans_reg"/>
</dbReference>
<dbReference type="EMBL" id="PYIX02000022">
    <property type="protein sequence ID" value="RFC83059.1"/>
    <property type="molecule type" value="Genomic_DNA"/>
</dbReference>
<dbReference type="SUPFAM" id="SSF46785">
    <property type="entry name" value="Winged helix' DNA-binding domain"/>
    <property type="match status" value="1"/>
</dbReference>
<dbReference type="PANTHER" id="PTHR35790:SF4">
    <property type="entry name" value="HTH-TYPE TRANSCRIPTIONAL REGULATOR PCHR"/>
    <property type="match status" value="1"/>
</dbReference>
<keyword evidence="8" id="KW-1185">Reference proteome</keyword>
<reference evidence="6 7" key="2">
    <citation type="submission" date="2018-08" db="EMBL/GenBank/DDBJ databases">
        <title>The draft genome of Acinetobacter sichuanensis strain WCHAc060041.</title>
        <authorList>
            <person name="Qin J."/>
            <person name="Feng Y."/>
            <person name="Zong Z."/>
        </authorList>
    </citation>
    <scope>NUCLEOTIDE SEQUENCE [LARGE SCALE GENOMIC DNA]</scope>
    <source>
        <strain evidence="6 7">WCHAc060041</strain>
    </source>
</reference>
<gene>
    <name evidence="5" type="ORF">ACFODO_21275</name>
    <name evidence="6" type="ORF">C9E89_013085</name>
</gene>
<evidence type="ECO:0000256" key="3">
    <source>
        <dbReference type="ARBA" id="ARBA00023163"/>
    </source>
</evidence>
<sequence>MKTQSTLELERYIPALITFFSNKMSLGSSQIYAQLFQINIIEWRILSMLAVEPNISARRISQVIGLDKGAVSRAIAKLKTQEYVEIKEDKRDARATKICLTIQGAHLHDEVFKVAMDREKVIFDILSTEDKEHLIRIMTQLNAHIIDANEQLNEKYLNP</sequence>
<name>A0A371YNL4_9GAMM</name>
<evidence type="ECO:0000313" key="8">
    <source>
        <dbReference type="Proteomes" id="UP001595455"/>
    </source>
</evidence>
<keyword evidence="3" id="KW-0804">Transcription</keyword>
<reference evidence="5" key="1">
    <citation type="journal article" date="2014" name="Int. J. Syst. Evol. Microbiol.">
        <title>Complete genome of a new Firmicutes species belonging to the dominant human colonic microbiota ('Ruminococcus bicirculans') reveals two chromosomes and a selective capacity to utilize plant glucans.</title>
        <authorList>
            <consortium name="NISC Comparative Sequencing Program"/>
            <person name="Wegmann U."/>
            <person name="Louis P."/>
            <person name="Goesmann A."/>
            <person name="Henrissat B."/>
            <person name="Duncan S.H."/>
            <person name="Flint H.J."/>
        </authorList>
    </citation>
    <scope>NUCLEOTIDE SEQUENCE</scope>
    <source>
        <strain evidence="5">KCTC 62575</strain>
    </source>
</reference>
<reference evidence="8" key="3">
    <citation type="journal article" date="2019" name="Int. J. Syst. Evol. Microbiol.">
        <title>The Global Catalogue of Microorganisms (GCM) 10K type strain sequencing project: providing services to taxonomists for standard genome sequencing and annotation.</title>
        <authorList>
            <consortium name="The Broad Institute Genomics Platform"/>
            <consortium name="The Broad Institute Genome Sequencing Center for Infectious Disease"/>
            <person name="Wu L."/>
            <person name="Ma J."/>
        </authorList>
    </citation>
    <scope>NUCLEOTIDE SEQUENCE [LARGE SCALE GENOMIC DNA]</scope>
    <source>
        <strain evidence="8">KCTC 62575</strain>
    </source>
</reference>
<evidence type="ECO:0000313" key="5">
    <source>
        <dbReference type="EMBL" id="MFC2997731.1"/>
    </source>
</evidence>
<dbReference type="PROSITE" id="PS50995">
    <property type="entry name" value="HTH_MARR_2"/>
    <property type="match status" value="1"/>
</dbReference>
<protein>
    <submittedName>
        <fullName evidence="6">MarR family transcriptional regulator</fullName>
    </submittedName>
    <submittedName>
        <fullName evidence="5">MarR family winged helix-turn-helix transcriptional regulator</fullName>
    </submittedName>
</protein>
<dbReference type="RefSeq" id="WP_107008786.1">
    <property type="nucleotide sequence ID" value="NZ_JBHRSF010000157.1"/>
</dbReference>
<dbReference type="PANTHER" id="PTHR35790">
    <property type="entry name" value="HTH-TYPE TRANSCRIPTIONAL REGULATOR PCHR"/>
    <property type="match status" value="1"/>
</dbReference>
<accession>A0A371YNL4</accession>
<evidence type="ECO:0000313" key="7">
    <source>
        <dbReference type="Proteomes" id="UP000240957"/>
    </source>
</evidence>
<dbReference type="GO" id="GO:0003677">
    <property type="term" value="F:DNA binding"/>
    <property type="evidence" value="ECO:0007669"/>
    <property type="project" value="UniProtKB-KW"/>
</dbReference>
<organism evidence="6 7">
    <name type="scientific">Acinetobacter sichuanensis</name>
    <dbReference type="NCBI Taxonomy" id="2136183"/>
    <lineage>
        <taxon>Bacteria</taxon>
        <taxon>Pseudomonadati</taxon>
        <taxon>Pseudomonadota</taxon>
        <taxon>Gammaproteobacteria</taxon>
        <taxon>Moraxellales</taxon>
        <taxon>Moraxellaceae</taxon>
        <taxon>Acinetobacter</taxon>
    </lineage>
</organism>
<dbReference type="GO" id="GO:0003700">
    <property type="term" value="F:DNA-binding transcription factor activity"/>
    <property type="evidence" value="ECO:0007669"/>
    <property type="project" value="InterPro"/>
</dbReference>
<dbReference type="InterPro" id="IPR000835">
    <property type="entry name" value="HTH_MarR-typ"/>
</dbReference>
<comment type="caution">
    <text evidence="6">The sequence shown here is derived from an EMBL/GenBank/DDBJ whole genome shotgun (WGS) entry which is preliminary data.</text>
</comment>
<dbReference type="SMART" id="SM00347">
    <property type="entry name" value="HTH_MARR"/>
    <property type="match status" value="1"/>
</dbReference>
<dbReference type="EMBL" id="JBHRSF010000157">
    <property type="protein sequence ID" value="MFC2997731.1"/>
    <property type="molecule type" value="Genomic_DNA"/>
</dbReference>